<dbReference type="SUPFAM" id="SSF57196">
    <property type="entry name" value="EGF/Laminin"/>
    <property type="match status" value="2"/>
</dbReference>
<gene>
    <name evidence="7" type="ORF">CLODIP_2_CD03415</name>
</gene>
<dbReference type="PROSITE" id="PS00022">
    <property type="entry name" value="EGF_1"/>
    <property type="match status" value="1"/>
</dbReference>
<evidence type="ECO:0000256" key="3">
    <source>
        <dbReference type="ARBA" id="ARBA00023157"/>
    </source>
</evidence>
<feature type="domain" description="EGF-like" evidence="6">
    <location>
        <begin position="178"/>
        <end position="219"/>
    </location>
</feature>
<dbReference type="PROSITE" id="PS50026">
    <property type="entry name" value="EGF_3"/>
    <property type="match status" value="2"/>
</dbReference>
<keyword evidence="5" id="KW-1133">Transmembrane helix</keyword>
<accession>A0A8S1DAA2</accession>
<dbReference type="InterPro" id="IPR051022">
    <property type="entry name" value="Notch_Cell-Fate_Det"/>
</dbReference>
<sequence length="258" mass="28441">MQAAVAWERYQGEPVTDSNAWSGTAVVQTGDVLLVKIDDSALEAAAKNRTRRPAMELDSDGQHRRRQPDFSVYQVTRLGYENCDATEGVLLDITPLQVDNRQVVTLYDKDLTEGINLLIVVSTKWLEERCVRLRVVVKADNCGDAQDCSAKGVCFTNGSMEGYECQCCAGFVGAHCEEQDACYPSPCENHGICVDISQGHEGTTFQCLCPYGFLPIIFLLVLGTIVYFCSKISRFFQLAGNLSCPRPGTRENGPFLSD</sequence>
<dbReference type="PANTHER" id="PTHR24049">
    <property type="entry name" value="CRUMBS FAMILY MEMBER"/>
    <property type="match status" value="1"/>
</dbReference>
<evidence type="ECO:0000256" key="5">
    <source>
        <dbReference type="SAM" id="Phobius"/>
    </source>
</evidence>
<keyword evidence="2" id="KW-0677">Repeat</keyword>
<name>A0A8S1DAA2_9INSE</name>
<reference evidence="7 8" key="1">
    <citation type="submission" date="2020-04" db="EMBL/GenBank/DDBJ databases">
        <authorList>
            <person name="Alioto T."/>
            <person name="Alioto T."/>
            <person name="Gomez Garrido J."/>
        </authorList>
    </citation>
    <scope>NUCLEOTIDE SEQUENCE [LARGE SCALE GENOMIC DNA]</scope>
</reference>
<evidence type="ECO:0000256" key="1">
    <source>
        <dbReference type="ARBA" id="ARBA00022536"/>
    </source>
</evidence>
<evidence type="ECO:0000256" key="4">
    <source>
        <dbReference type="PROSITE-ProRule" id="PRU00076"/>
    </source>
</evidence>
<dbReference type="AlphaFoldDB" id="A0A8S1DAA2"/>
<dbReference type="EMBL" id="CADEPI010000162">
    <property type="protein sequence ID" value="CAB3378328.1"/>
    <property type="molecule type" value="Genomic_DNA"/>
</dbReference>
<dbReference type="InterPro" id="IPR000742">
    <property type="entry name" value="EGF"/>
</dbReference>
<proteinExistence type="predicted"/>
<evidence type="ECO:0000259" key="6">
    <source>
        <dbReference type="PROSITE" id="PS50026"/>
    </source>
</evidence>
<protein>
    <recommendedName>
        <fullName evidence="6">EGF-like domain-containing protein</fullName>
    </recommendedName>
</protein>
<feature type="disulfide bond" evidence="4">
    <location>
        <begin position="148"/>
        <end position="165"/>
    </location>
</feature>
<organism evidence="7 8">
    <name type="scientific">Cloeon dipterum</name>
    <dbReference type="NCBI Taxonomy" id="197152"/>
    <lineage>
        <taxon>Eukaryota</taxon>
        <taxon>Metazoa</taxon>
        <taxon>Ecdysozoa</taxon>
        <taxon>Arthropoda</taxon>
        <taxon>Hexapoda</taxon>
        <taxon>Insecta</taxon>
        <taxon>Pterygota</taxon>
        <taxon>Palaeoptera</taxon>
        <taxon>Ephemeroptera</taxon>
        <taxon>Pisciforma</taxon>
        <taxon>Baetidae</taxon>
        <taxon>Cloeon</taxon>
    </lineage>
</organism>
<feature type="domain" description="EGF-like" evidence="6">
    <location>
        <begin position="138"/>
        <end position="177"/>
    </location>
</feature>
<keyword evidence="5" id="KW-0812">Transmembrane</keyword>
<dbReference type="Gene3D" id="2.10.25.10">
    <property type="entry name" value="Laminin"/>
    <property type="match status" value="1"/>
</dbReference>
<feature type="transmembrane region" description="Helical" evidence="5">
    <location>
        <begin position="211"/>
        <end position="229"/>
    </location>
</feature>
<evidence type="ECO:0000256" key="2">
    <source>
        <dbReference type="ARBA" id="ARBA00022737"/>
    </source>
</evidence>
<keyword evidence="3 4" id="KW-1015">Disulfide bond</keyword>
<dbReference type="Proteomes" id="UP000494165">
    <property type="component" value="Unassembled WGS sequence"/>
</dbReference>
<dbReference type="PROSITE" id="PS01186">
    <property type="entry name" value="EGF_2"/>
    <property type="match status" value="1"/>
</dbReference>
<feature type="disulfide bond" evidence="4">
    <location>
        <begin position="167"/>
        <end position="176"/>
    </location>
</feature>
<keyword evidence="5" id="KW-0472">Membrane</keyword>
<comment type="caution">
    <text evidence="7">The sequence shown here is derived from an EMBL/GenBank/DDBJ whole genome shotgun (WGS) entry which is preliminary data.</text>
</comment>
<evidence type="ECO:0000313" key="8">
    <source>
        <dbReference type="Proteomes" id="UP000494165"/>
    </source>
</evidence>
<dbReference type="OrthoDB" id="283575at2759"/>
<keyword evidence="8" id="KW-1185">Reference proteome</keyword>
<evidence type="ECO:0000313" key="7">
    <source>
        <dbReference type="EMBL" id="CAB3378328.1"/>
    </source>
</evidence>
<keyword evidence="1 4" id="KW-0245">EGF-like domain</keyword>
<dbReference type="SMART" id="SM00181">
    <property type="entry name" value="EGF"/>
    <property type="match status" value="2"/>
</dbReference>
<comment type="caution">
    <text evidence="4">Lacks conserved residue(s) required for the propagation of feature annotation.</text>
</comment>